<reference evidence="1 2" key="1">
    <citation type="submission" date="2018-11" db="EMBL/GenBank/DDBJ databases">
        <title>Chitinophaga lutea sp.nov., isolate from arsenic contaminated soil.</title>
        <authorList>
            <person name="Zong Y."/>
        </authorList>
    </citation>
    <scope>NUCLEOTIDE SEQUENCE [LARGE SCALE GENOMIC DNA]</scope>
    <source>
        <strain evidence="1 2">ZY74</strain>
    </source>
</reference>
<evidence type="ECO:0000313" key="2">
    <source>
        <dbReference type="Proteomes" id="UP000278351"/>
    </source>
</evidence>
<sequence>MKYLLPFLLLPSLAHGQWEKPVEPVLSADYLELIRKPRAALEPVADSSMRIFRLARRGYFHSNVGSLKVRGNAVSLAPANTLNGWLTGSLNTALELRQANRGPSLQNTYAQGRALTWRGAETGEMFSFGPAMTALEFDGSIYPFDAGGKLVPAGAGNGQPAKPYDNGIFRTASYLSQSLSLNGGIRSTRQGRWAFNTKLGYSRENTFIRHNENSSRNLSASVTKTIPHFTFTGSYQYLRDELSNSNRNGFLNRAYMNALLTPASFDNSYKSGAYGNGADNPLSLLGNSGNDYRQTQRNAGLMVKYDWNDVEVIVTQAYENIAQKSGETYQPGAAFFPAGINTQRDKTDRSYYLKAEADARIPNYWDHGSMRVEGIFLFTDDRSSTGYQPQQLRYQYQRSNGHLQLRYKVSRHLQNTLLEATAGNAFYFSNTAVRPQQFAPLVNVYASFHFGGYNRYQLEVTGSMQALNSELPVDNSMAYTNLLQYSTGHFMQYFPLLETGSYDRLRAAYNRTYTGRAVFRYKYKFALSAEWFRKDVRDDAFPIYDNGRLQLQNIAGHRRQGVELQLNQYAPIQKKTLRTSNTLSFLRYRHRVTQVADGYNGTPIAGFSNVHKAVIAGETLGAIVGNRYRRDAANNVIIGADGFPLVDGTPSVIGNPLPDFVMKLSNSLFWKEFTLATDLEWKKGGQIWDGTQATLDYYGRSAESAAQRNTSGHVFKGVLENGHPNTIPVSFYDPANPLDENRWVRYGLSGVAEDYIRDAGSLRLNMVELRYSWNIGKVLRRIDLAAYATNIVLWTASEGTDPNQLLLDHTSGLDFFNLPSTRTYGINVSLQF</sequence>
<gene>
    <name evidence="1" type="ORF">EGT74_00390</name>
</gene>
<evidence type="ECO:0008006" key="3">
    <source>
        <dbReference type="Google" id="ProtNLM"/>
    </source>
</evidence>
<evidence type="ECO:0000313" key="1">
    <source>
        <dbReference type="EMBL" id="RPE12050.1"/>
    </source>
</evidence>
<dbReference type="SUPFAM" id="SSF56935">
    <property type="entry name" value="Porins"/>
    <property type="match status" value="1"/>
</dbReference>
<dbReference type="OrthoDB" id="9768177at2"/>
<comment type="caution">
    <text evidence="1">The sequence shown here is derived from an EMBL/GenBank/DDBJ whole genome shotgun (WGS) entry which is preliminary data.</text>
</comment>
<dbReference type="Proteomes" id="UP000278351">
    <property type="component" value="Unassembled WGS sequence"/>
</dbReference>
<dbReference type="EMBL" id="RPDH01000001">
    <property type="protein sequence ID" value="RPE12050.1"/>
    <property type="molecule type" value="Genomic_DNA"/>
</dbReference>
<dbReference type="AlphaFoldDB" id="A0A3N4Q7S3"/>
<dbReference type="RefSeq" id="WP_123844464.1">
    <property type="nucleotide sequence ID" value="NZ_RPDH01000001.1"/>
</dbReference>
<protein>
    <recommendedName>
        <fullName evidence="3">TonB-dependent receptor</fullName>
    </recommendedName>
</protein>
<name>A0A3N4Q7S3_9BACT</name>
<keyword evidence="2" id="KW-1185">Reference proteome</keyword>
<accession>A0A3N4Q7S3</accession>
<organism evidence="1 2">
    <name type="scientific">Chitinophaga lutea</name>
    <dbReference type="NCBI Taxonomy" id="2488634"/>
    <lineage>
        <taxon>Bacteria</taxon>
        <taxon>Pseudomonadati</taxon>
        <taxon>Bacteroidota</taxon>
        <taxon>Chitinophagia</taxon>
        <taxon>Chitinophagales</taxon>
        <taxon>Chitinophagaceae</taxon>
        <taxon>Chitinophaga</taxon>
    </lineage>
</organism>
<proteinExistence type="predicted"/>